<dbReference type="GO" id="GO:0042289">
    <property type="term" value="F:MHC class II protein binding"/>
    <property type="evidence" value="ECO:0007669"/>
    <property type="project" value="TreeGrafter"/>
</dbReference>
<dbReference type="GO" id="GO:0045121">
    <property type="term" value="C:membrane raft"/>
    <property type="evidence" value="ECO:0007669"/>
    <property type="project" value="TreeGrafter"/>
</dbReference>
<gene>
    <name evidence="3" type="ORF">WMY93_015285</name>
</gene>
<dbReference type="CDD" id="cd00096">
    <property type="entry name" value="Ig"/>
    <property type="match status" value="1"/>
</dbReference>
<evidence type="ECO:0000313" key="3">
    <source>
        <dbReference type="EMBL" id="KAK7906673.1"/>
    </source>
</evidence>
<dbReference type="GO" id="GO:0042110">
    <property type="term" value="P:T cell activation"/>
    <property type="evidence" value="ECO:0007669"/>
    <property type="project" value="TreeGrafter"/>
</dbReference>
<feature type="domain" description="Ig-like" evidence="2">
    <location>
        <begin position="1"/>
        <end position="90"/>
    </location>
</feature>
<dbReference type="Gene3D" id="2.60.40.10">
    <property type="entry name" value="Immunoglobulins"/>
    <property type="match status" value="2"/>
</dbReference>
<dbReference type="GO" id="GO:0070374">
    <property type="term" value="P:positive regulation of ERK1 and ERK2 cascade"/>
    <property type="evidence" value="ECO:0007669"/>
    <property type="project" value="TreeGrafter"/>
</dbReference>
<dbReference type="PANTHER" id="PTHR11422">
    <property type="entry name" value="T-CELL SURFACE GLYCOPROTEIN CD4"/>
    <property type="match status" value="1"/>
</dbReference>
<proteinExistence type="predicted"/>
<dbReference type="PROSITE" id="PS50835">
    <property type="entry name" value="IG_LIKE"/>
    <property type="match status" value="2"/>
</dbReference>
<evidence type="ECO:0000256" key="1">
    <source>
        <dbReference type="SAM" id="Phobius"/>
    </source>
</evidence>
<dbReference type="InterPro" id="IPR007110">
    <property type="entry name" value="Ig-like_dom"/>
</dbReference>
<name>A0AAW0NW54_9GOBI</name>
<dbReference type="InterPro" id="IPR036179">
    <property type="entry name" value="Ig-like_dom_sf"/>
</dbReference>
<dbReference type="PANTHER" id="PTHR11422:SF5">
    <property type="entry name" value="DIVERSE IMMUNOGLOBULIN DOMAIN-CONTAINING PROTEIN 1.1 ISOFORM X1-RELATED"/>
    <property type="match status" value="1"/>
</dbReference>
<dbReference type="GO" id="GO:0035723">
    <property type="term" value="P:interleukin-15-mediated signaling pathway"/>
    <property type="evidence" value="ECO:0007669"/>
    <property type="project" value="TreeGrafter"/>
</dbReference>
<keyword evidence="1" id="KW-1133">Transmembrane helix</keyword>
<evidence type="ECO:0000313" key="4">
    <source>
        <dbReference type="Proteomes" id="UP001460270"/>
    </source>
</evidence>
<dbReference type="GO" id="GO:0009897">
    <property type="term" value="C:external side of plasma membrane"/>
    <property type="evidence" value="ECO:0007669"/>
    <property type="project" value="TreeGrafter"/>
</dbReference>
<dbReference type="SUPFAM" id="SSF48726">
    <property type="entry name" value="Immunoglobulin"/>
    <property type="match status" value="2"/>
</dbReference>
<comment type="caution">
    <text evidence="3">The sequence shown here is derived from an EMBL/GenBank/DDBJ whole genome shotgun (WGS) entry which is preliminary data.</text>
</comment>
<feature type="domain" description="Ig-like" evidence="2">
    <location>
        <begin position="212"/>
        <end position="303"/>
    </location>
</feature>
<sequence>MYRYSRAGGHVTLPCNTVLGPACSTVDWVYHRTTLSPTVFIVSNGKSLDLGFRRNSDCSLTVLRVSEEHSGRFICSLGISAKTETHVYLSVLTVCPSPPVSAQHGSIRLLCALRRYSELSCFDGTFHWLDQDRKDLSGTTQSCESSVRVDLQSPRSRTFTCQYQDRGEVLVFAEYSLRSVQPHGGEILTDMTTQSTTTRRNVVESETTEVSPQAVYSYKFFRAGEDVTLSCDRLKHQGPSCSSVDWLYNDGSKTNTKVSGGQSQDPRLRLNPECSVTVQNVSAEDAGSFVCGLSGRTDSDTVVYLSVLTVSRSPPDPDQNNITLQCKLWRYRPHDCSGGGFYWLDQDKKILSVRENVCESSLMVDLQKNHSRNLTCQYHDQTKVLVSAVYNLKSERVINPTTAPETETESGENCDQSGFKGWSWFLVVKALGWSALIGTTVVVSICTREKKRPRPNRRFVPDYENQR</sequence>
<dbReference type="GO" id="GO:1990782">
    <property type="term" value="F:protein tyrosine kinase binding"/>
    <property type="evidence" value="ECO:0007669"/>
    <property type="project" value="TreeGrafter"/>
</dbReference>
<dbReference type="InterPro" id="IPR003599">
    <property type="entry name" value="Ig_sub"/>
</dbReference>
<dbReference type="SMART" id="SM00409">
    <property type="entry name" value="IG"/>
    <property type="match status" value="2"/>
</dbReference>
<organism evidence="3 4">
    <name type="scientific">Mugilogobius chulae</name>
    <name type="common">yellowstripe goby</name>
    <dbReference type="NCBI Taxonomy" id="88201"/>
    <lineage>
        <taxon>Eukaryota</taxon>
        <taxon>Metazoa</taxon>
        <taxon>Chordata</taxon>
        <taxon>Craniata</taxon>
        <taxon>Vertebrata</taxon>
        <taxon>Euteleostomi</taxon>
        <taxon>Actinopterygii</taxon>
        <taxon>Neopterygii</taxon>
        <taxon>Teleostei</taxon>
        <taxon>Neoteleostei</taxon>
        <taxon>Acanthomorphata</taxon>
        <taxon>Gobiaria</taxon>
        <taxon>Gobiiformes</taxon>
        <taxon>Gobioidei</taxon>
        <taxon>Gobiidae</taxon>
        <taxon>Gobionellinae</taxon>
        <taxon>Mugilogobius</taxon>
    </lineage>
</organism>
<dbReference type="AlphaFoldDB" id="A0AAW0NW54"/>
<dbReference type="EMBL" id="JBBPFD010000011">
    <property type="protein sequence ID" value="KAK7906673.1"/>
    <property type="molecule type" value="Genomic_DNA"/>
</dbReference>
<evidence type="ECO:0000259" key="2">
    <source>
        <dbReference type="PROSITE" id="PS50835"/>
    </source>
</evidence>
<protein>
    <recommendedName>
        <fullName evidence="2">Ig-like domain-containing protein</fullName>
    </recommendedName>
</protein>
<dbReference type="Proteomes" id="UP001460270">
    <property type="component" value="Unassembled WGS sequence"/>
</dbReference>
<reference evidence="4" key="1">
    <citation type="submission" date="2024-04" db="EMBL/GenBank/DDBJ databases">
        <title>Salinicola lusitanus LLJ914,a marine bacterium isolated from the Okinawa Trough.</title>
        <authorList>
            <person name="Li J."/>
        </authorList>
    </citation>
    <scope>NUCLEOTIDE SEQUENCE [LARGE SCALE GENOMIC DNA]</scope>
</reference>
<dbReference type="InterPro" id="IPR013783">
    <property type="entry name" value="Ig-like_fold"/>
</dbReference>
<accession>A0AAW0NW54</accession>
<keyword evidence="1" id="KW-0472">Membrane</keyword>
<keyword evidence="4" id="KW-1185">Reference proteome</keyword>
<keyword evidence="1" id="KW-0812">Transmembrane</keyword>
<feature type="transmembrane region" description="Helical" evidence="1">
    <location>
        <begin position="422"/>
        <end position="447"/>
    </location>
</feature>